<dbReference type="STRING" id="694429.Pyrfu_0659"/>
<dbReference type="Proteomes" id="UP000001037">
    <property type="component" value="Chromosome"/>
</dbReference>
<dbReference type="EMBL" id="CP002838">
    <property type="protein sequence ID" value="AEM38528.1"/>
    <property type="molecule type" value="Genomic_DNA"/>
</dbReference>
<keyword evidence="1" id="KW-0472">Membrane</keyword>
<keyword evidence="1" id="KW-0812">Transmembrane</keyword>
<gene>
    <name evidence="2" type="ordered locus">Pyrfu_0659</name>
</gene>
<feature type="transmembrane region" description="Helical" evidence="1">
    <location>
        <begin position="350"/>
        <end position="373"/>
    </location>
</feature>
<dbReference type="KEGG" id="pfm:Pyrfu_0659"/>
<dbReference type="InParanoid" id="G0EHF3"/>
<protein>
    <submittedName>
        <fullName evidence="2">Uncharacterized protein</fullName>
    </submittedName>
</protein>
<evidence type="ECO:0000256" key="1">
    <source>
        <dbReference type="SAM" id="Phobius"/>
    </source>
</evidence>
<keyword evidence="3" id="KW-1185">Reference proteome</keyword>
<evidence type="ECO:0000313" key="3">
    <source>
        <dbReference type="Proteomes" id="UP000001037"/>
    </source>
</evidence>
<dbReference type="AlphaFoldDB" id="G0EHF3"/>
<proteinExistence type="predicted"/>
<organism evidence="2 3">
    <name type="scientific">Pyrolobus fumarii (strain DSM 11204 / 1A)</name>
    <dbReference type="NCBI Taxonomy" id="694429"/>
    <lineage>
        <taxon>Archaea</taxon>
        <taxon>Thermoproteota</taxon>
        <taxon>Thermoprotei</taxon>
        <taxon>Desulfurococcales</taxon>
        <taxon>Pyrodictiaceae</taxon>
        <taxon>Pyrolobus</taxon>
    </lineage>
</organism>
<evidence type="ECO:0000313" key="2">
    <source>
        <dbReference type="EMBL" id="AEM38528.1"/>
    </source>
</evidence>
<keyword evidence="1" id="KW-1133">Transmembrane helix</keyword>
<accession>G0EHF3</accession>
<dbReference type="HOGENOM" id="CLU_707165_0_0_2"/>
<reference evidence="2 3" key="1">
    <citation type="journal article" date="2011" name="Stand. Genomic Sci.">
        <title>Complete genome sequence of the hyperthermophilic chemolithoautotroph Pyrolobus fumarii type strain (1A).</title>
        <authorList>
            <person name="Anderson I."/>
            <person name="Goker M."/>
            <person name="Nolan M."/>
            <person name="Lucas S."/>
            <person name="Hammon N."/>
            <person name="Deshpande S."/>
            <person name="Cheng J.F."/>
            <person name="Tapia R."/>
            <person name="Han C."/>
            <person name="Goodwin L."/>
            <person name="Pitluck S."/>
            <person name="Huntemann M."/>
            <person name="Liolios K."/>
            <person name="Ivanova N."/>
            <person name="Pagani I."/>
            <person name="Mavromatis K."/>
            <person name="Ovchinikova G."/>
            <person name="Pati A."/>
            <person name="Chen A."/>
            <person name="Palaniappan K."/>
            <person name="Land M."/>
            <person name="Hauser L."/>
            <person name="Brambilla E.M."/>
            <person name="Huber H."/>
            <person name="Yasawong M."/>
            <person name="Rohde M."/>
            <person name="Spring S."/>
            <person name="Abt B."/>
            <person name="Sikorski J."/>
            <person name="Wirth R."/>
            <person name="Detter J.C."/>
            <person name="Woyke T."/>
            <person name="Bristow J."/>
            <person name="Eisen J.A."/>
            <person name="Markowitz V."/>
            <person name="Hugenholtz P."/>
            <person name="Kyrpides N.C."/>
            <person name="Klenk H.P."/>
            <person name="Lapidus A."/>
        </authorList>
    </citation>
    <scope>NUCLEOTIDE SEQUENCE [LARGE SCALE GENOMIC DNA]</scope>
    <source>
        <strain evidence="3">DSM 11204 / 1A</strain>
    </source>
</reference>
<sequence length="390" mass="42239">MEYNTRFLLLSTTLLLLLLAPHTHALAAEVGGKGFVIAPTRIDAVVPQGKWTSVVIRFLGVPATEWRAVHLMGLRDGVEVRLSPVYSGGGLVGINVTIIALRPGFYKYGVYVVGPSEETASGVRARPVILVPVNILVPGVRTEILDLRVDPVSRTARLCYGLGVYGLEKLGVDKIEANVVVLVDGERVLEEKRELVASTSSCITLGPYERGTSHHVLVAVEVPDVSSDAEETFFVIGKLTAYMRVSLSAEKLQVVLFGGLVRADYRITVTMNTTRCSVDGFAGMHGVDKRVKYDINGVVGNVTRREIGESVAVYKPLSPLPVEIVKAWINVTLACSGIGKVRAAYTSTDIIVVDAGVLSTYAGLAAVAAMMVMRMRRRRRKRRHEANAEG</sequence>
<name>G0EHF3_PYRF1</name>